<protein>
    <recommendedName>
        <fullName evidence="4">F-box domain-containing protein</fullName>
    </recommendedName>
</protein>
<reference evidence="3" key="1">
    <citation type="journal article" date="2014" name="Proc. Natl. Acad. Sci. U.S.A.">
        <title>Extensive sampling of basidiomycete genomes demonstrates inadequacy of the white-rot/brown-rot paradigm for wood decay fungi.</title>
        <authorList>
            <person name="Riley R."/>
            <person name="Salamov A.A."/>
            <person name="Brown D.W."/>
            <person name="Nagy L.G."/>
            <person name="Floudas D."/>
            <person name="Held B.W."/>
            <person name="Levasseur A."/>
            <person name="Lombard V."/>
            <person name="Morin E."/>
            <person name="Otillar R."/>
            <person name="Lindquist E.A."/>
            <person name="Sun H."/>
            <person name="LaButti K.M."/>
            <person name="Schmutz J."/>
            <person name="Jabbour D."/>
            <person name="Luo H."/>
            <person name="Baker S.E."/>
            <person name="Pisabarro A.G."/>
            <person name="Walton J.D."/>
            <person name="Blanchette R.A."/>
            <person name="Henrissat B."/>
            <person name="Martin F."/>
            <person name="Cullen D."/>
            <person name="Hibbett D.S."/>
            <person name="Grigoriev I.V."/>
        </authorList>
    </citation>
    <scope>NUCLEOTIDE SEQUENCE [LARGE SCALE GENOMIC DNA]</scope>
    <source>
        <strain evidence="3">MUCL 33604</strain>
    </source>
</reference>
<feature type="region of interest" description="Disordered" evidence="1">
    <location>
        <begin position="1"/>
        <end position="20"/>
    </location>
</feature>
<dbReference type="InParanoid" id="A0A067PQU2"/>
<name>A0A067PQU2_9AGAM</name>
<sequence>MHPADRTDMESVSITESSYSLASEDAETSTLVDSASRLSLNFSESATLRAFQTGTLPVSPSQETIRGAAGRQSRMVKAAHRFMSTLRRDRVKVQVTHADGDVKGLSNHFIVFPFSSRYIPSQQWRVAQSVPRAENSLPVVWFQTPSTVESTLTSFLGKGPPFSSVTTKALLSCVSSGHFLKNIALSLFLKRYDLDKLTCLPRSDESFSIKVQSPLSFRGIELLVINQIHCPPPLRHLEIWLDTTKLEDLKNLAGFVELLPSVKELCLHYYVDYPAGASPPELIGDAARQIRRLLSALSTKGCTSLQSWGLYRVPLPSSPSDQTPKGFPEGEPPLSSASRTTLPHKLESIDRFPPLNSLGCATLAPPAISIPIFLEWTIESLNLSPIQNLSVIQTPSPSILPSLSLNALTYLSVTQVSYVDLILFLSRHPTIHNLYINGITDVGPQSPLPPLPSGFTLPNLHHLTAKPELILHWLQNTNTSSALPFLQEFTLELNEVEDGTKVEDVLKLMYVTLDRIRRLPRPATVWITIPSKALLRSLDEYGRSDIGANELPVDNLHFIGLFLHKSSIPSLEFDDLKLIPQWVTASFPSLKGFRLFHGILTKKVEDEFLKHMVGTCRGLETIEIKSWDSFMSKGSRES</sequence>
<keyword evidence="3" id="KW-1185">Reference proteome</keyword>
<evidence type="ECO:0000256" key="1">
    <source>
        <dbReference type="SAM" id="MobiDB-lite"/>
    </source>
</evidence>
<evidence type="ECO:0008006" key="4">
    <source>
        <dbReference type="Google" id="ProtNLM"/>
    </source>
</evidence>
<gene>
    <name evidence="2" type="ORF">JAAARDRAFT_195373</name>
</gene>
<dbReference type="AlphaFoldDB" id="A0A067PQU2"/>
<feature type="compositionally biased region" description="Polar residues" evidence="1">
    <location>
        <begin position="10"/>
        <end position="20"/>
    </location>
</feature>
<dbReference type="Proteomes" id="UP000027265">
    <property type="component" value="Unassembled WGS sequence"/>
</dbReference>
<evidence type="ECO:0000313" key="3">
    <source>
        <dbReference type="Proteomes" id="UP000027265"/>
    </source>
</evidence>
<organism evidence="2 3">
    <name type="scientific">Jaapia argillacea MUCL 33604</name>
    <dbReference type="NCBI Taxonomy" id="933084"/>
    <lineage>
        <taxon>Eukaryota</taxon>
        <taxon>Fungi</taxon>
        <taxon>Dikarya</taxon>
        <taxon>Basidiomycota</taxon>
        <taxon>Agaricomycotina</taxon>
        <taxon>Agaricomycetes</taxon>
        <taxon>Agaricomycetidae</taxon>
        <taxon>Jaapiales</taxon>
        <taxon>Jaapiaceae</taxon>
        <taxon>Jaapia</taxon>
    </lineage>
</organism>
<feature type="region of interest" description="Disordered" evidence="1">
    <location>
        <begin position="317"/>
        <end position="340"/>
    </location>
</feature>
<dbReference type="HOGENOM" id="CLU_428969_0_0_1"/>
<dbReference type="EMBL" id="KL197723">
    <property type="protein sequence ID" value="KDQ56180.1"/>
    <property type="molecule type" value="Genomic_DNA"/>
</dbReference>
<accession>A0A067PQU2</accession>
<proteinExistence type="predicted"/>
<evidence type="ECO:0000313" key="2">
    <source>
        <dbReference type="EMBL" id="KDQ56180.1"/>
    </source>
</evidence>